<feature type="transmembrane region" description="Helical" evidence="1">
    <location>
        <begin position="16"/>
        <end position="40"/>
    </location>
</feature>
<keyword evidence="1" id="KW-0472">Membrane</keyword>
<dbReference type="EMBL" id="CP003493">
    <property type="protein sequence ID" value="AFV89283.1"/>
    <property type="molecule type" value="Genomic_DNA"/>
</dbReference>
<name>K7RWG3_ACIA4</name>
<feature type="transmembrane region" description="Helical" evidence="1">
    <location>
        <begin position="52"/>
        <end position="71"/>
    </location>
</feature>
<dbReference type="STRING" id="1171373.PACID_14690"/>
<gene>
    <name evidence="2" type="ordered locus">PACID_14690</name>
</gene>
<dbReference type="Proteomes" id="UP000000214">
    <property type="component" value="Chromosome"/>
</dbReference>
<evidence type="ECO:0000313" key="3">
    <source>
        <dbReference type="Proteomes" id="UP000000214"/>
    </source>
</evidence>
<reference evidence="2 3" key="1">
    <citation type="journal article" date="2012" name="BMC Genomics">
        <title>The genome sequence of Propionibacterium acidipropionici provides insights into its biotechnological and industrial potential.</title>
        <authorList>
            <person name="Parizzi L.P."/>
            <person name="Grassi M.C."/>
            <person name="Llerena L.A."/>
            <person name="Carazzolle M.F."/>
            <person name="Queiroz V.L."/>
            <person name="Lunardi I."/>
            <person name="Zeidler A.F."/>
            <person name="Teixeira P.J."/>
            <person name="Mieczkowski P."/>
            <person name="Rincones J."/>
            <person name="Pereira G.A."/>
        </authorList>
    </citation>
    <scope>NUCLEOTIDE SEQUENCE [LARGE SCALE GENOMIC DNA]</scope>
    <source>
        <strain evidence="3">ATCC 4875 / DSM 20272 / JCM 6432 / NBRC 12425 / NCIMB 8070</strain>
    </source>
</reference>
<sequence length="128" mass="13923">MMTCWIHSRRDLRSFWLAWTGLSTAAGFLLCSLGAIITGWIDLSWPRPWTGWRWWMVFPLVPVEPGTGLFATGFAARALAVGLVIGAVMGLALTRLLAWPALLAWRASRATGGTGTPLEGPDAQTEVL</sequence>
<organism evidence="2 3">
    <name type="scientific">Acidipropionibacterium acidipropionici (strain ATCC 4875 / DSM 20272 / JCM 6432 / NBRC 12425 / NCIMB 8070 / 4)</name>
    <name type="common">Propionibacterium acidipropionici</name>
    <dbReference type="NCBI Taxonomy" id="1171373"/>
    <lineage>
        <taxon>Bacteria</taxon>
        <taxon>Bacillati</taxon>
        <taxon>Actinomycetota</taxon>
        <taxon>Actinomycetes</taxon>
        <taxon>Propionibacteriales</taxon>
        <taxon>Propionibacteriaceae</taxon>
        <taxon>Acidipropionibacterium</taxon>
    </lineage>
</organism>
<keyword evidence="1" id="KW-1133">Transmembrane helix</keyword>
<dbReference type="HOGENOM" id="CLU_1957593_0_0_11"/>
<keyword evidence="1" id="KW-0812">Transmembrane</keyword>
<protein>
    <submittedName>
        <fullName evidence="2">Uncharacterized protein</fullName>
    </submittedName>
</protein>
<dbReference type="PATRIC" id="fig|1171373.8.peg.1457"/>
<dbReference type="AlphaFoldDB" id="K7RWG3"/>
<feature type="transmembrane region" description="Helical" evidence="1">
    <location>
        <begin position="78"/>
        <end position="98"/>
    </location>
</feature>
<evidence type="ECO:0000256" key="1">
    <source>
        <dbReference type="SAM" id="Phobius"/>
    </source>
</evidence>
<evidence type="ECO:0000313" key="2">
    <source>
        <dbReference type="EMBL" id="AFV89283.1"/>
    </source>
</evidence>
<accession>K7RWG3</accession>
<dbReference type="KEGG" id="pbo:PACID_14690"/>
<proteinExistence type="predicted"/>
<dbReference type="RefSeq" id="WP_015070190.1">
    <property type="nucleotide sequence ID" value="NC_019395.1"/>
</dbReference>